<dbReference type="EMBL" id="KB932208">
    <property type="protein sequence ID" value="KCV68695.1"/>
    <property type="molecule type" value="Genomic_DNA"/>
</dbReference>
<sequence length="656" mass="72299">MTRVEPPQQPRGFADRRVLVIGAGCSGLSALKECLAAGLKTVCFEKSSDIGGLWRYSRDPSRGTIYKSTIINTCKEMMSFSDFPPDRSMPAFMHNTDVVAYFESFACKNNLYPHIQFDTEVINVAQSDTYQTDGSWTVRFRQAGADQPEQTETFAAVLVCNGHHTVPRYGTVPGLDNFTGRVMHSREYRGPEPFAGRRVVVIGAGNSGLDIAVEISRANDCYDPAEHVPPPAAEKQAKQQSPDKGPGKPAIATSVSTAISLSGHIPGWAFQNPEYDHLYRPAAERSDRAKSTRTRVPAVHLVSRSGTYVMARTTPAGVPNDFQWTSRFNLTMMPPRVKALFSRVGVQFSPAAHDRYGLTPKHDFFSSHPTINGDLFSQLHTGSVVLAPDVFNIEGKTITFLDGRSIIADDIILATGYQIAFPFIDAEDPALADLRVEKNRPKNLYKFVFPIDRPHSTLAFIGLIQPFGAIMPVSEIQARWVAGVLRGALKLPSVVEMRRQTDAELKAMDQLFYESDRHTIQIPYPAYTDEIASMIGCMPPIGSLLLKDPTLFFHLVFKGSVPYAYRLVGPDAWKGARAAITQAGQRMLPVHMRLTRDTMATEMQRLVDETGSAVTRQISSILTLLALVAGVLFTFYRFGFLTGCAAALLCAYGLTV</sequence>
<keyword evidence="5" id="KW-0560">Oxidoreductase</keyword>
<evidence type="ECO:0000256" key="4">
    <source>
        <dbReference type="ARBA" id="ARBA00022857"/>
    </source>
</evidence>
<dbReference type="SUPFAM" id="SSF51905">
    <property type="entry name" value="FAD/NAD(P)-binding domain"/>
    <property type="match status" value="2"/>
</dbReference>
<protein>
    <recommendedName>
        <fullName evidence="10">Flavin-containing monooxygenase</fullName>
    </recommendedName>
</protein>
<dbReference type="GO" id="GO:0050661">
    <property type="term" value="F:NADP binding"/>
    <property type="evidence" value="ECO:0007669"/>
    <property type="project" value="InterPro"/>
</dbReference>
<evidence type="ECO:0000256" key="7">
    <source>
        <dbReference type="SAM" id="Phobius"/>
    </source>
</evidence>
<dbReference type="GeneID" id="20529708"/>
<dbReference type="Pfam" id="PF00743">
    <property type="entry name" value="FMO-like"/>
    <property type="match status" value="2"/>
</dbReference>
<accession>A0A058Z356</accession>
<dbReference type="STRING" id="691883.A0A058Z356"/>
<evidence type="ECO:0000256" key="5">
    <source>
        <dbReference type="ARBA" id="ARBA00023002"/>
    </source>
</evidence>
<comment type="similarity">
    <text evidence="1">Belongs to the FMO family.</text>
</comment>
<evidence type="ECO:0000313" key="8">
    <source>
        <dbReference type="EMBL" id="KCV68695.1"/>
    </source>
</evidence>
<keyword evidence="7" id="KW-0472">Membrane</keyword>
<keyword evidence="7" id="KW-0812">Transmembrane</keyword>
<dbReference type="Gene3D" id="3.50.50.60">
    <property type="entry name" value="FAD/NAD(P)-binding domain"/>
    <property type="match status" value="2"/>
</dbReference>
<gene>
    <name evidence="8" type="ORF">H696_04983</name>
</gene>
<feature type="region of interest" description="Disordered" evidence="6">
    <location>
        <begin position="222"/>
        <end position="251"/>
    </location>
</feature>
<dbReference type="InterPro" id="IPR020946">
    <property type="entry name" value="Flavin_mOase-like"/>
</dbReference>
<evidence type="ECO:0000256" key="6">
    <source>
        <dbReference type="SAM" id="MobiDB-lite"/>
    </source>
</evidence>
<keyword evidence="4" id="KW-0521">NADP</keyword>
<dbReference type="AlphaFoldDB" id="A0A058Z356"/>
<organism evidence="8">
    <name type="scientific">Fonticula alba</name>
    <name type="common">Slime mold</name>
    <dbReference type="NCBI Taxonomy" id="691883"/>
    <lineage>
        <taxon>Eukaryota</taxon>
        <taxon>Rotosphaerida</taxon>
        <taxon>Fonticulaceae</taxon>
        <taxon>Fonticula</taxon>
    </lineage>
</organism>
<evidence type="ECO:0000256" key="2">
    <source>
        <dbReference type="ARBA" id="ARBA00022630"/>
    </source>
</evidence>
<dbReference type="eggNOG" id="KOG1399">
    <property type="taxonomic scope" value="Eukaryota"/>
</dbReference>
<reference evidence="8" key="1">
    <citation type="submission" date="2013-04" db="EMBL/GenBank/DDBJ databases">
        <title>The Genome Sequence of Fonticula alba ATCC 38817.</title>
        <authorList>
            <consortium name="The Broad Institute Genomics Platform"/>
            <person name="Russ C."/>
            <person name="Cuomo C."/>
            <person name="Burger G."/>
            <person name="Gray M.W."/>
            <person name="Holland P.W.H."/>
            <person name="King N."/>
            <person name="Lang F.B.F."/>
            <person name="Roger A.J."/>
            <person name="Ruiz-Trillo I."/>
            <person name="Brown M."/>
            <person name="Walker B."/>
            <person name="Young S."/>
            <person name="Zeng Q."/>
            <person name="Gargeya S."/>
            <person name="Fitzgerald M."/>
            <person name="Haas B."/>
            <person name="Abouelleil A."/>
            <person name="Allen A.W."/>
            <person name="Alvarado L."/>
            <person name="Arachchi H.M."/>
            <person name="Berlin A.M."/>
            <person name="Chapman S.B."/>
            <person name="Gainer-Dewar J."/>
            <person name="Goldberg J."/>
            <person name="Griggs A."/>
            <person name="Gujja S."/>
            <person name="Hansen M."/>
            <person name="Howarth C."/>
            <person name="Imamovic A."/>
            <person name="Ireland A."/>
            <person name="Larimer J."/>
            <person name="McCowan C."/>
            <person name="Murphy C."/>
            <person name="Pearson M."/>
            <person name="Poon T.W."/>
            <person name="Priest M."/>
            <person name="Roberts A."/>
            <person name="Saif S."/>
            <person name="Shea T."/>
            <person name="Sisk P."/>
            <person name="Sykes S."/>
            <person name="Wortman J."/>
            <person name="Nusbaum C."/>
            <person name="Birren B."/>
        </authorList>
    </citation>
    <scope>NUCLEOTIDE SEQUENCE [LARGE SCALE GENOMIC DNA]</scope>
    <source>
        <strain evidence="8">ATCC 38817</strain>
    </source>
</reference>
<dbReference type="GO" id="GO:0004499">
    <property type="term" value="F:N,N-dimethylaniline monooxygenase activity"/>
    <property type="evidence" value="ECO:0007669"/>
    <property type="project" value="InterPro"/>
</dbReference>
<keyword evidence="3" id="KW-0274">FAD</keyword>
<dbReference type="PIRSF" id="PIRSF000332">
    <property type="entry name" value="FMO"/>
    <property type="match status" value="1"/>
</dbReference>
<dbReference type="GO" id="GO:0050660">
    <property type="term" value="F:flavin adenine dinucleotide binding"/>
    <property type="evidence" value="ECO:0007669"/>
    <property type="project" value="InterPro"/>
</dbReference>
<dbReference type="PRINTS" id="PR00370">
    <property type="entry name" value="FMOXYGENASE"/>
</dbReference>
<dbReference type="InterPro" id="IPR050346">
    <property type="entry name" value="FMO-like"/>
</dbReference>
<evidence type="ECO:0008006" key="10">
    <source>
        <dbReference type="Google" id="ProtNLM"/>
    </source>
</evidence>
<feature type="transmembrane region" description="Helical" evidence="7">
    <location>
        <begin position="621"/>
        <end position="654"/>
    </location>
</feature>
<keyword evidence="7" id="KW-1133">Transmembrane helix</keyword>
<dbReference type="InterPro" id="IPR000960">
    <property type="entry name" value="Flavin_mOase"/>
</dbReference>
<proteinExistence type="inferred from homology"/>
<evidence type="ECO:0000256" key="3">
    <source>
        <dbReference type="ARBA" id="ARBA00022827"/>
    </source>
</evidence>
<dbReference type="RefSeq" id="XP_009497127.1">
    <property type="nucleotide sequence ID" value="XM_009498852.1"/>
</dbReference>
<dbReference type="OrthoDB" id="66881at2759"/>
<dbReference type="InterPro" id="IPR036188">
    <property type="entry name" value="FAD/NAD-bd_sf"/>
</dbReference>
<name>A0A058Z356_FONAL</name>
<evidence type="ECO:0000256" key="1">
    <source>
        <dbReference type="ARBA" id="ARBA00009183"/>
    </source>
</evidence>
<dbReference type="Proteomes" id="UP000030693">
    <property type="component" value="Unassembled WGS sequence"/>
</dbReference>
<dbReference type="PANTHER" id="PTHR23023">
    <property type="entry name" value="DIMETHYLANILINE MONOOXYGENASE"/>
    <property type="match status" value="1"/>
</dbReference>
<dbReference type="OMA" id="CCTGYDI"/>
<keyword evidence="2" id="KW-0285">Flavoprotein</keyword>
<keyword evidence="9" id="KW-1185">Reference proteome</keyword>
<evidence type="ECO:0000313" key="9">
    <source>
        <dbReference type="Proteomes" id="UP000030693"/>
    </source>
</evidence>